<dbReference type="GO" id="GO:0003677">
    <property type="term" value="F:DNA binding"/>
    <property type="evidence" value="ECO:0007669"/>
    <property type="project" value="UniProtKB-KW"/>
</dbReference>
<evidence type="ECO:0000313" key="7">
    <source>
        <dbReference type="EMBL" id="AIY83400.1"/>
    </source>
</evidence>
<evidence type="ECO:0000313" key="8">
    <source>
        <dbReference type="Proteomes" id="UP000030635"/>
    </source>
</evidence>
<dbReference type="InterPro" id="IPR004437">
    <property type="entry name" value="ParB/RepB/Spo0J"/>
</dbReference>
<dbReference type="InterPro" id="IPR003115">
    <property type="entry name" value="ParB_N"/>
</dbReference>
<name>A0A0A7FWV5_9CLOT</name>
<dbReference type="RefSeq" id="WP_039312305.1">
    <property type="nucleotide sequence ID" value="NZ_CP006905.1"/>
</dbReference>
<dbReference type="GO" id="GO:0045881">
    <property type="term" value="P:positive regulation of sporulation resulting in formation of a cellular spore"/>
    <property type="evidence" value="ECO:0007669"/>
    <property type="project" value="TreeGrafter"/>
</dbReference>
<dbReference type="GO" id="GO:0009295">
    <property type="term" value="C:nucleoid"/>
    <property type="evidence" value="ECO:0007669"/>
    <property type="project" value="UniProtKB-SubCell"/>
</dbReference>
<evidence type="ECO:0000256" key="3">
    <source>
        <dbReference type="ARBA" id="ARBA00022829"/>
    </source>
</evidence>
<evidence type="ECO:0000256" key="1">
    <source>
        <dbReference type="ARBA" id="ARBA00004453"/>
    </source>
</evidence>
<dbReference type="Gene3D" id="3.90.1530.30">
    <property type="match status" value="1"/>
</dbReference>
<dbReference type="Pfam" id="PF02195">
    <property type="entry name" value="ParB_N"/>
    <property type="match status" value="1"/>
</dbReference>
<evidence type="ECO:0000256" key="2">
    <source>
        <dbReference type="ARBA" id="ARBA00006295"/>
    </source>
</evidence>
<evidence type="ECO:0000256" key="5">
    <source>
        <dbReference type="SAM" id="Coils"/>
    </source>
</evidence>
<dbReference type="PANTHER" id="PTHR33375">
    <property type="entry name" value="CHROMOSOME-PARTITIONING PROTEIN PARB-RELATED"/>
    <property type="match status" value="1"/>
</dbReference>
<dbReference type="SUPFAM" id="SSF110849">
    <property type="entry name" value="ParB/Sulfiredoxin"/>
    <property type="match status" value="1"/>
</dbReference>
<dbReference type="FunFam" id="3.90.1530.30:FF:000001">
    <property type="entry name" value="Chromosome partitioning protein ParB"/>
    <property type="match status" value="1"/>
</dbReference>
<protein>
    <submittedName>
        <fullName evidence="7">Stage 0 sporulation protein J</fullName>
    </submittedName>
</protein>
<comment type="similarity">
    <text evidence="2">Belongs to the ParB family.</text>
</comment>
<evidence type="ECO:0000259" key="6">
    <source>
        <dbReference type="SMART" id="SM00470"/>
    </source>
</evidence>
<proteinExistence type="inferred from homology"/>
<dbReference type="SUPFAM" id="SSF109709">
    <property type="entry name" value="KorB DNA-binding domain-like"/>
    <property type="match status" value="1"/>
</dbReference>
<dbReference type="HOGENOM" id="CLU_023853_0_0_9"/>
<dbReference type="Proteomes" id="UP000030635">
    <property type="component" value="Chromosome"/>
</dbReference>
<dbReference type="InterPro" id="IPR041468">
    <property type="entry name" value="HTH_ParB/Spo0J"/>
</dbReference>
<dbReference type="Gene3D" id="1.10.10.2830">
    <property type="match status" value="1"/>
</dbReference>
<dbReference type="KEGG" id="cbv:U729_1082"/>
<keyword evidence="3" id="KW-0159">Chromosome partition</keyword>
<dbReference type="Pfam" id="PF23552">
    <property type="entry name" value="ParB_C"/>
    <property type="match status" value="1"/>
</dbReference>
<accession>A0A0A7FWV5</accession>
<dbReference type="STRING" id="1561.NPD11_1919"/>
<dbReference type="CDD" id="cd16393">
    <property type="entry name" value="SPO0J_N"/>
    <property type="match status" value="1"/>
</dbReference>
<dbReference type="InterPro" id="IPR050336">
    <property type="entry name" value="Chromosome_partition/occlusion"/>
</dbReference>
<dbReference type="AlphaFoldDB" id="A0A0A7FWV5"/>
<dbReference type="GO" id="GO:0005694">
    <property type="term" value="C:chromosome"/>
    <property type="evidence" value="ECO:0007669"/>
    <property type="project" value="TreeGrafter"/>
</dbReference>
<dbReference type="SMART" id="SM00470">
    <property type="entry name" value="ParB"/>
    <property type="match status" value="1"/>
</dbReference>
<organism evidence="7 8">
    <name type="scientific">Clostridium baratii str. Sullivan</name>
    <dbReference type="NCBI Taxonomy" id="1415775"/>
    <lineage>
        <taxon>Bacteria</taxon>
        <taxon>Bacillati</taxon>
        <taxon>Bacillota</taxon>
        <taxon>Clostridia</taxon>
        <taxon>Eubacteriales</taxon>
        <taxon>Clostridiaceae</taxon>
        <taxon>Clostridium</taxon>
    </lineage>
</organism>
<dbReference type="FunFam" id="1.10.10.2830:FF:000001">
    <property type="entry name" value="Chromosome partitioning protein ParB"/>
    <property type="match status" value="1"/>
</dbReference>
<sequence>MSKKFGLGKGLGALIPDEVKIDTIEAKEIEKGNKAEERTLIPLNKIKNNSDQPRRFFDSENIAELAESIKNHGIIQPLILRQEGKKYVIVAGERRWRAAKMLSLKEVPAIVMDLTDKEVLEISLIENIQRQDLNPIEEALAYRKLIDDFNLTQQELSNRIGKSRVAITNTMRLINLDERVQQYLIESVISEGHGRALLSIDDKDLQYEIAQKIIDEKLSVRELERLIKSLANKKEDKPKKEKEEINPYFKDVQNRLQDYFGTKVNINSKNKKGKIEIEYYSDDDLNRILDLINM</sequence>
<reference evidence="7 8" key="1">
    <citation type="journal article" date="2015" name="Infect. Genet. Evol.">
        <title>Genomic sequences of six botulinum neurotoxin-producing strains representing three clostridial species illustrate the mobility and diversity of botulinum neurotoxin genes.</title>
        <authorList>
            <person name="Smith T.J."/>
            <person name="Hill K.K."/>
            <person name="Xie G."/>
            <person name="Foley B.T."/>
            <person name="Williamson C.H."/>
            <person name="Foster J.T."/>
            <person name="Johnson S.L."/>
            <person name="Chertkov O."/>
            <person name="Teshima H."/>
            <person name="Gibbons H.S."/>
            <person name="Johnsky L.A."/>
            <person name="Karavis M.A."/>
            <person name="Smith L.A."/>
        </authorList>
    </citation>
    <scope>NUCLEOTIDE SEQUENCE [LARGE SCALE GENOMIC DNA]</scope>
    <source>
        <strain evidence="7">Sullivan</strain>
    </source>
</reference>
<keyword evidence="5" id="KW-0175">Coiled coil</keyword>
<dbReference type="InterPro" id="IPR036086">
    <property type="entry name" value="ParB/Sulfiredoxin_sf"/>
</dbReference>
<dbReference type="OrthoDB" id="9802051at2"/>
<dbReference type="EMBL" id="CP006905">
    <property type="protein sequence ID" value="AIY83400.1"/>
    <property type="molecule type" value="Genomic_DNA"/>
</dbReference>
<dbReference type="Pfam" id="PF17762">
    <property type="entry name" value="HTH_ParB"/>
    <property type="match status" value="1"/>
</dbReference>
<dbReference type="InterPro" id="IPR057240">
    <property type="entry name" value="ParB_dimer_C"/>
</dbReference>
<gene>
    <name evidence="7" type="primary">spo0J</name>
    <name evidence="7" type="ORF">U729_1082</name>
</gene>
<dbReference type="NCBIfam" id="TIGR00180">
    <property type="entry name" value="parB_part"/>
    <property type="match status" value="1"/>
</dbReference>
<keyword evidence="4" id="KW-0238">DNA-binding</keyword>
<dbReference type="PANTHER" id="PTHR33375:SF1">
    <property type="entry name" value="CHROMOSOME-PARTITIONING PROTEIN PARB-RELATED"/>
    <property type="match status" value="1"/>
</dbReference>
<dbReference type="eggNOG" id="COG1475">
    <property type="taxonomic scope" value="Bacteria"/>
</dbReference>
<comment type="subcellular location">
    <subcellularLocation>
        <location evidence="1">Cytoplasm</location>
        <location evidence="1">Nucleoid</location>
    </subcellularLocation>
</comment>
<keyword evidence="8" id="KW-1185">Reference proteome</keyword>
<feature type="domain" description="ParB-like N-terminal" evidence="6">
    <location>
        <begin position="39"/>
        <end position="128"/>
    </location>
</feature>
<evidence type="ECO:0000256" key="4">
    <source>
        <dbReference type="ARBA" id="ARBA00023125"/>
    </source>
</evidence>
<feature type="coiled-coil region" evidence="5">
    <location>
        <begin position="213"/>
        <end position="243"/>
    </location>
</feature>
<dbReference type="GO" id="GO:0007059">
    <property type="term" value="P:chromosome segregation"/>
    <property type="evidence" value="ECO:0007669"/>
    <property type="project" value="UniProtKB-KW"/>
</dbReference>